<dbReference type="AlphaFoldDB" id="Q10H16"/>
<feature type="region of interest" description="Disordered" evidence="1">
    <location>
        <begin position="113"/>
        <end position="222"/>
    </location>
</feature>
<protein>
    <submittedName>
        <fullName evidence="2">Uncharacterized protein</fullName>
    </submittedName>
</protein>
<reference evidence="4" key="1">
    <citation type="journal article" date="2005" name="Nature">
        <title>The map-based sequence of the rice genome.</title>
        <authorList>
            <consortium name="International rice genome sequencing project (IRGSP)"/>
            <person name="Matsumoto T."/>
            <person name="Wu J."/>
            <person name="Kanamori H."/>
            <person name="Katayose Y."/>
            <person name="Fujisawa M."/>
            <person name="Namiki N."/>
            <person name="Mizuno H."/>
            <person name="Yamamoto K."/>
            <person name="Antonio B.A."/>
            <person name="Baba T."/>
            <person name="Sakata K."/>
            <person name="Nagamura Y."/>
            <person name="Aoki H."/>
            <person name="Arikawa K."/>
            <person name="Arita K."/>
            <person name="Bito T."/>
            <person name="Chiden Y."/>
            <person name="Fujitsuka N."/>
            <person name="Fukunaka R."/>
            <person name="Hamada M."/>
            <person name="Harada C."/>
            <person name="Hayashi A."/>
            <person name="Hijishita S."/>
            <person name="Honda M."/>
            <person name="Hosokawa S."/>
            <person name="Ichikawa Y."/>
            <person name="Idonuma A."/>
            <person name="Iijima M."/>
            <person name="Ikeda M."/>
            <person name="Ikeno M."/>
            <person name="Ito K."/>
            <person name="Ito S."/>
            <person name="Ito T."/>
            <person name="Ito Y."/>
            <person name="Ito Y."/>
            <person name="Iwabuchi A."/>
            <person name="Kamiya K."/>
            <person name="Karasawa W."/>
            <person name="Kurita K."/>
            <person name="Katagiri S."/>
            <person name="Kikuta A."/>
            <person name="Kobayashi H."/>
            <person name="Kobayashi N."/>
            <person name="Machita K."/>
            <person name="Maehara T."/>
            <person name="Masukawa M."/>
            <person name="Mizubayashi T."/>
            <person name="Mukai Y."/>
            <person name="Nagasaki H."/>
            <person name="Nagata Y."/>
            <person name="Naito S."/>
            <person name="Nakashima M."/>
            <person name="Nakama Y."/>
            <person name="Nakamichi Y."/>
            <person name="Nakamura M."/>
            <person name="Meguro A."/>
            <person name="Negishi M."/>
            <person name="Ohta I."/>
            <person name="Ohta T."/>
            <person name="Okamoto M."/>
            <person name="Ono N."/>
            <person name="Saji S."/>
            <person name="Sakaguchi M."/>
            <person name="Sakai K."/>
            <person name="Shibata M."/>
            <person name="Shimokawa T."/>
            <person name="Song J."/>
            <person name="Takazaki Y."/>
            <person name="Terasawa K."/>
            <person name="Tsugane M."/>
            <person name="Tsuji K."/>
            <person name="Ueda S."/>
            <person name="Waki K."/>
            <person name="Yamagata H."/>
            <person name="Yamamoto M."/>
            <person name="Yamamoto S."/>
            <person name="Yamane H."/>
            <person name="Yoshiki S."/>
            <person name="Yoshihara R."/>
            <person name="Yukawa K."/>
            <person name="Zhong H."/>
            <person name="Yano M."/>
            <person name="Yuan Q."/>
            <person name="Ouyang S."/>
            <person name="Liu J."/>
            <person name="Jones K.M."/>
            <person name="Gansberger K."/>
            <person name="Moffat K."/>
            <person name="Hill J."/>
            <person name="Bera J."/>
            <person name="Fadrosh D."/>
            <person name="Jin S."/>
            <person name="Johri S."/>
            <person name="Kim M."/>
            <person name="Overton L."/>
            <person name="Reardon M."/>
            <person name="Tsitrin T."/>
            <person name="Vuong H."/>
            <person name="Weaver B."/>
            <person name="Ciecko A."/>
            <person name="Tallon L."/>
            <person name="Jackson J."/>
            <person name="Pai G."/>
            <person name="Aken S.V."/>
            <person name="Utterback T."/>
            <person name="Reidmuller S."/>
            <person name="Feldblyum T."/>
            <person name="Hsiao J."/>
            <person name="Zismann V."/>
            <person name="Iobst S."/>
            <person name="de Vazeille A.R."/>
            <person name="Buell C.R."/>
            <person name="Ying K."/>
            <person name="Li Y."/>
            <person name="Lu T."/>
            <person name="Huang Y."/>
            <person name="Zhao Q."/>
            <person name="Feng Q."/>
            <person name="Zhang L."/>
            <person name="Zhu J."/>
            <person name="Weng Q."/>
            <person name="Mu J."/>
            <person name="Lu Y."/>
            <person name="Fan D."/>
            <person name="Liu Y."/>
            <person name="Guan J."/>
            <person name="Zhang Y."/>
            <person name="Yu S."/>
            <person name="Liu X."/>
            <person name="Zhang Y."/>
            <person name="Hong G."/>
            <person name="Han B."/>
            <person name="Choisne N."/>
            <person name="Demange N."/>
            <person name="Orjeda G."/>
            <person name="Samain S."/>
            <person name="Cattolico L."/>
            <person name="Pelletier E."/>
            <person name="Couloux A."/>
            <person name="Segurens B."/>
            <person name="Wincker P."/>
            <person name="D'Hont A."/>
            <person name="Scarpelli C."/>
            <person name="Weissenbach J."/>
            <person name="Salanoubat M."/>
            <person name="Quetier F."/>
            <person name="Yu Y."/>
            <person name="Kim H.R."/>
            <person name="Rambo T."/>
            <person name="Currie J."/>
            <person name="Collura K."/>
            <person name="Luo M."/>
            <person name="Yang T."/>
            <person name="Ammiraju J.S.S."/>
            <person name="Engler F."/>
            <person name="Soderlund C."/>
            <person name="Wing R.A."/>
            <person name="Palmer L.E."/>
            <person name="de la Bastide M."/>
            <person name="Spiegel L."/>
            <person name="Nascimento L."/>
            <person name="Zutavern T."/>
            <person name="O'Shaughnessy A."/>
            <person name="Dike S."/>
            <person name="Dedhia N."/>
            <person name="Preston R."/>
            <person name="Balija V."/>
            <person name="McCombie W.R."/>
            <person name="Chow T."/>
            <person name="Chen H."/>
            <person name="Chung M."/>
            <person name="Chen C."/>
            <person name="Shaw J."/>
            <person name="Wu H."/>
            <person name="Hsiao K."/>
            <person name="Chao Y."/>
            <person name="Chu M."/>
            <person name="Cheng C."/>
            <person name="Hour A."/>
            <person name="Lee P."/>
            <person name="Lin S."/>
            <person name="Lin Y."/>
            <person name="Liou J."/>
            <person name="Liu S."/>
            <person name="Hsing Y."/>
            <person name="Raghuvanshi S."/>
            <person name="Mohanty A."/>
            <person name="Bharti A.K."/>
            <person name="Gaur A."/>
            <person name="Gupta V."/>
            <person name="Kumar D."/>
            <person name="Ravi V."/>
            <person name="Vij S."/>
            <person name="Kapur A."/>
            <person name="Khurana P."/>
            <person name="Khurana P."/>
            <person name="Khurana J.P."/>
            <person name="Tyagi A.K."/>
            <person name="Gaikwad K."/>
            <person name="Singh A."/>
            <person name="Dalal V."/>
            <person name="Srivastava S."/>
            <person name="Dixit A."/>
            <person name="Pal A.K."/>
            <person name="Ghazi I.A."/>
            <person name="Yadav M."/>
            <person name="Pandit A."/>
            <person name="Bhargava A."/>
            <person name="Sureshbabu K."/>
            <person name="Batra K."/>
            <person name="Sharma T.R."/>
            <person name="Mohapatra T."/>
            <person name="Singh N.K."/>
            <person name="Messing J."/>
            <person name="Nelson A.B."/>
            <person name="Fuks G."/>
            <person name="Kavchok S."/>
            <person name="Keizer G."/>
            <person name="Linton E."/>
            <person name="Llaca V."/>
            <person name="Song R."/>
            <person name="Tanyolac B."/>
            <person name="Young S."/>
            <person name="Ho-Il K."/>
            <person name="Hahn J.H."/>
            <person name="Sangsakoo G."/>
            <person name="Vanavichit A."/>
            <person name="de Mattos Luiz.A.T."/>
            <person name="Zimmer P.D."/>
            <person name="Malone G."/>
            <person name="Dellagostin O."/>
            <person name="de Oliveira A.C."/>
            <person name="Bevan M."/>
            <person name="Bancroft I."/>
            <person name="Minx P."/>
            <person name="Cordum H."/>
            <person name="Wilson R."/>
            <person name="Cheng Z."/>
            <person name="Jin W."/>
            <person name="Jiang J."/>
            <person name="Leong S.A."/>
            <person name="Iwama H."/>
            <person name="Gojobori T."/>
            <person name="Itoh T."/>
            <person name="Niimura Y."/>
            <person name="Fujii Y."/>
            <person name="Habara T."/>
            <person name="Sakai H."/>
            <person name="Sato Y."/>
            <person name="Wilson G."/>
            <person name="Kumar K."/>
            <person name="McCouch S."/>
            <person name="Juretic N."/>
            <person name="Hoen D."/>
            <person name="Wright S."/>
            <person name="Bruskiewich R."/>
            <person name="Bureau T."/>
            <person name="Miyao A."/>
            <person name="Hirochika H."/>
            <person name="Nishikawa T."/>
            <person name="Kadowaki K."/>
            <person name="Sugiura M."/>
            <person name="Burr B."/>
            <person name="Sasaki T."/>
        </authorList>
    </citation>
    <scope>NUCLEOTIDE SEQUENCE [LARGE SCALE GENOMIC DNA]</scope>
    <source>
        <strain evidence="4">cv. Nipponbare</strain>
    </source>
</reference>
<reference evidence="3" key="3">
    <citation type="submission" date="2006-01" db="EMBL/GenBank/DDBJ databases">
        <title>Oryza sativa chromosome 3 BAC OSJNBa0004G03 genomic sequence.</title>
        <authorList>
            <person name="Buell C.R."/>
            <person name="Yuan Q."/>
            <person name="Ouyang S."/>
            <person name="Liu J."/>
            <person name="Gansberger K."/>
            <person name="Jones K.M."/>
            <person name="Overton II L.L."/>
            <person name="Tsitrin T."/>
            <person name="Kim M.M."/>
            <person name="Bera J.J."/>
            <person name="Jin S.S."/>
            <person name="Fadrosh D.W."/>
            <person name="Tallon L.J."/>
            <person name="Koo H."/>
            <person name="Zismann V."/>
            <person name="Hsiao J."/>
            <person name="Blunt S."/>
            <person name="Vanaken S.S."/>
            <person name="Riedmuller S.B."/>
            <person name="Utterback T.T."/>
            <person name="Feldblyum T.V."/>
            <person name="Yang Q.Q."/>
            <person name="Haas B.J."/>
            <person name="Suh B.B."/>
            <person name="Peterson J.J."/>
            <person name="Quackenbush J."/>
            <person name="White O."/>
            <person name="Salzberg S.L."/>
            <person name="Fraser C.M."/>
        </authorList>
    </citation>
    <scope>NUCLEOTIDE SEQUENCE</scope>
</reference>
<feature type="compositionally biased region" description="Low complexity" evidence="1">
    <location>
        <begin position="196"/>
        <end position="215"/>
    </location>
</feature>
<feature type="compositionally biased region" description="Gly residues" evidence="1">
    <location>
        <begin position="117"/>
        <end position="166"/>
    </location>
</feature>
<reference evidence="4" key="5">
    <citation type="journal article" date="2008" name="Nucleic Acids Res.">
        <title>The rice annotation project database (RAP-DB): 2008 update.</title>
        <authorList>
            <consortium name="The rice annotation project (RAP)"/>
        </authorList>
    </citation>
    <scope>GENOME REANNOTATION</scope>
    <source>
        <strain evidence="4">cv. Nipponbare</strain>
    </source>
</reference>
<accession>Q10H16</accession>
<feature type="compositionally biased region" description="Pro residues" evidence="1">
    <location>
        <begin position="185"/>
        <end position="195"/>
    </location>
</feature>
<feature type="compositionally biased region" description="Gly residues" evidence="1">
    <location>
        <begin position="76"/>
        <end position="96"/>
    </location>
</feature>
<evidence type="ECO:0000313" key="3">
    <source>
        <dbReference type="EMBL" id="AAT78765.1"/>
    </source>
</evidence>
<reference evidence="2" key="2">
    <citation type="submission" date="2005-01" db="EMBL/GenBank/DDBJ databases">
        <authorList>
            <person name="Buell R."/>
        </authorList>
    </citation>
    <scope>NUCLEOTIDE SEQUENCE</scope>
</reference>
<sequence length="273" mass="27222">MGWDGMNPFLGVFGSGVSGMGWSLERNIPLRFGTNRSGQNWRTNSSQVGRANGVNERARSLPCSRARPRETAADLGDGGGGGLGDGGGGRLGDGGGRWLGRRRRWWARATAAVDGLGDSGGGGLGDGGGGGLGGGGSSGGEGSGGGSSDGEGCGDGSGGGELGGGPTVRRRASPPARPRWWPCSPSSPPASPSPSPARTSPPSSSPSRGCSARRPTPSPPVLGWVIPSVVVALLRPLVCDADAVISAVLATQVPDQTKLIDAIKEAGGDHVRR</sequence>
<dbReference type="Proteomes" id="UP000000763">
    <property type="component" value="Chromosome 3"/>
</dbReference>
<proteinExistence type="predicted"/>
<reference evidence="2" key="4">
    <citation type="submission" date="2006-01" db="EMBL/GenBank/DDBJ databases">
        <title>Oryza sativa chromosome 3 BAC OSJNBa0091E13 genomic sequence.</title>
        <authorList>
            <person name="Buell C.R."/>
            <person name="Yuan Q."/>
            <person name="Ouyang S."/>
            <person name="Liu J."/>
            <person name="Gansberger K."/>
            <person name="Jones K.M."/>
            <person name="Overton II L.L."/>
            <person name="Tsitrin T."/>
            <person name="Kim M.M."/>
            <person name="Bera J.J."/>
            <person name="Jin S."/>
            <person name="Fadrosh D.W."/>
            <person name="Tallon L.J."/>
            <person name="Koo H."/>
            <person name="Zismann V."/>
            <person name="Hsiao J."/>
            <person name="Blunt S."/>
            <person name="Vanaken S.S."/>
            <person name="Riedmuller S.B."/>
            <person name="Utterback T.T."/>
            <person name="Feldblyum T.V."/>
            <person name="Yang Q."/>
            <person name="Haas B.J."/>
            <person name="Suh B.B."/>
            <person name="Peterson J.J."/>
            <person name="Quackenbush J."/>
            <person name="White O."/>
            <person name="Salzberg S.L."/>
            <person name="Fraser C.M."/>
        </authorList>
    </citation>
    <scope>NUCLEOTIDE SEQUENCE</scope>
</reference>
<evidence type="ECO:0000313" key="4">
    <source>
        <dbReference type="Proteomes" id="UP000000763"/>
    </source>
</evidence>
<dbReference type="EMBL" id="AC109601">
    <property type="protein sequence ID" value="AAT78765.1"/>
    <property type="molecule type" value="Genomic_DNA"/>
</dbReference>
<dbReference type="Gene3D" id="3.40.50.720">
    <property type="entry name" value="NAD(P)-binding Rossmann-like Domain"/>
    <property type="match status" value="1"/>
</dbReference>
<evidence type="ECO:0000256" key="1">
    <source>
        <dbReference type="SAM" id="MobiDB-lite"/>
    </source>
</evidence>
<name>Q10H16_ORYSJ</name>
<gene>
    <name evidence="3" type="primary">OSJNBa0004G03.26</name>
    <name evidence="2" type="ordered locus">Os03g40910</name>
</gene>
<organism evidence="2 4">
    <name type="scientific">Oryza sativa subsp. japonica</name>
    <name type="common">Rice</name>
    <dbReference type="NCBI Taxonomy" id="39947"/>
    <lineage>
        <taxon>Eukaryota</taxon>
        <taxon>Viridiplantae</taxon>
        <taxon>Streptophyta</taxon>
        <taxon>Embryophyta</taxon>
        <taxon>Tracheophyta</taxon>
        <taxon>Spermatophyta</taxon>
        <taxon>Magnoliopsida</taxon>
        <taxon>Liliopsida</taxon>
        <taxon>Poales</taxon>
        <taxon>Poaceae</taxon>
        <taxon>BOP clade</taxon>
        <taxon>Oryzoideae</taxon>
        <taxon>Oryzeae</taxon>
        <taxon>Oryzinae</taxon>
        <taxon>Oryza</taxon>
        <taxon>Oryza sativa</taxon>
    </lineage>
</organism>
<evidence type="ECO:0000313" key="2">
    <source>
        <dbReference type="EMBL" id="AAR87235.1"/>
    </source>
</evidence>
<feature type="region of interest" description="Disordered" evidence="1">
    <location>
        <begin position="56"/>
        <end position="96"/>
    </location>
</feature>
<dbReference type="EMBL" id="AC133860">
    <property type="protein sequence ID" value="AAR87235.1"/>
    <property type="molecule type" value="Genomic_DNA"/>
</dbReference>